<gene>
    <name evidence="2" type="ORF">ODALV1_LOCUS7987</name>
</gene>
<keyword evidence="3" id="KW-1185">Reference proteome</keyword>
<dbReference type="Proteomes" id="UP001642540">
    <property type="component" value="Unassembled WGS sequence"/>
</dbReference>
<protein>
    <submittedName>
        <fullName evidence="2">Uncharacterized protein</fullName>
    </submittedName>
</protein>
<evidence type="ECO:0000313" key="3">
    <source>
        <dbReference type="Proteomes" id="UP001642540"/>
    </source>
</evidence>
<feature type="region of interest" description="Disordered" evidence="1">
    <location>
        <begin position="55"/>
        <end position="90"/>
    </location>
</feature>
<evidence type="ECO:0000313" key="2">
    <source>
        <dbReference type="EMBL" id="CAL8091646.1"/>
    </source>
</evidence>
<evidence type="ECO:0000256" key="1">
    <source>
        <dbReference type="SAM" id="MobiDB-lite"/>
    </source>
</evidence>
<accession>A0ABP1QAP6</accession>
<reference evidence="2 3" key="1">
    <citation type="submission" date="2024-08" db="EMBL/GenBank/DDBJ databases">
        <authorList>
            <person name="Cucini C."/>
            <person name="Frati F."/>
        </authorList>
    </citation>
    <scope>NUCLEOTIDE SEQUENCE [LARGE SCALE GENOMIC DNA]</scope>
</reference>
<sequence>MVLRMRQIRLSNVWGNMRTDRKTSRSFHFYTSVFLSILLGMNLTVTSSAMSVSSIDADEDSPRSSDQTSNPRHHHSHMKIVKGHGSTRGDQEDIDVTLQQMEAAGLLLKQYKQMAGEGERSDEREKYPRALWSEDFGRQASELCGTSASLKCGKRILTIIEGQEGDLSVHTKCDLRDDFLKCIDTEKKGCLELAESSILPELPPKEAMKVEQSKLWKVLWTAGGCVLANY</sequence>
<feature type="compositionally biased region" description="Basic residues" evidence="1">
    <location>
        <begin position="71"/>
        <end position="82"/>
    </location>
</feature>
<name>A0ABP1QAP6_9HEXA</name>
<organism evidence="2 3">
    <name type="scientific">Orchesella dallaii</name>
    <dbReference type="NCBI Taxonomy" id="48710"/>
    <lineage>
        <taxon>Eukaryota</taxon>
        <taxon>Metazoa</taxon>
        <taxon>Ecdysozoa</taxon>
        <taxon>Arthropoda</taxon>
        <taxon>Hexapoda</taxon>
        <taxon>Collembola</taxon>
        <taxon>Entomobryomorpha</taxon>
        <taxon>Entomobryoidea</taxon>
        <taxon>Orchesellidae</taxon>
        <taxon>Orchesellinae</taxon>
        <taxon>Orchesella</taxon>
    </lineage>
</organism>
<comment type="caution">
    <text evidence="2">The sequence shown here is derived from an EMBL/GenBank/DDBJ whole genome shotgun (WGS) entry which is preliminary data.</text>
</comment>
<proteinExistence type="predicted"/>
<dbReference type="EMBL" id="CAXLJM020000024">
    <property type="protein sequence ID" value="CAL8091646.1"/>
    <property type="molecule type" value="Genomic_DNA"/>
</dbReference>